<reference evidence="2 3" key="1">
    <citation type="submission" date="2023-02" db="EMBL/GenBank/DDBJ databases">
        <title>Genome sequence of Lacticaseibacillus sp. KACC 23028.</title>
        <authorList>
            <person name="Kim S."/>
            <person name="Heo J."/>
            <person name="Kwon S.-W."/>
        </authorList>
    </citation>
    <scope>NUCLEOTIDE SEQUENCE [LARGE SCALE GENOMIC DNA]</scope>
    <source>
        <strain evidence="2 3">KACC 23028</strain>
    </source>
</reference>
<dbReference type="Proteomes" id="UP001220377">
    <property type="component" value="Chromosome"/>
</dbReference>
<proteinExistence type="predicted"/>
<organism evidence="2 3">
    <name type="scientific">Lacticaseibacillus pabuli</name>
    <dbReference type="NCBI Taxonomy" id="3025672"/>
    <lineage>
        <taxon>Bacteria</taxon>
        <taxon>Bacillati</taxon>
        <taxon>Bacillota</taxon>
        <taxon>Bacilli</taxon>
        <taxon>Lactobacillales</taxon>
        <taxon>Lactobacillaceae</taxon>
        <taxon>Lacticaseibacillus</taxon>
    </lineage>
</organism>
<dbReference type="EMBL" id="CP117884">
    <property type="protein sequence ID" value="WDF83413.1"/>
    <property type="molecule type" value="Genomic_DNA"/>
</dbReference>
<feature type="transmembrane region" description="Helical" evidence="1">
    <location>
        <begin position="17"/>
        <end position="34"/>
    </location>
</feature>
<keyword evidence="1" id="KW-1133">Transmembrane helix</keyword>
<sequence>MKTHALLTYALKRLRRTIPGSIVVTALLVLLSTLGKASTIPIWLLFAGAMLMIITMNVTTDCTNISAIFGIASRSITKVLLAISLISAAYLAILVQIWLRLAAELIDQGTPTIFTGNAANHLVANLTLLGTAIWMAISLTILFITRNQRKDVRPAWHILTTGFIAGIVLSAALTLEIMAINWFLAIKAPVVVVLILLLISPLLIFGFAMRSSRTTQAQN</sequence>
<accession>A0ABY7WTC4</accession>
<feature type="transmembrane region" description="Helical" evidence="1">
    <location>
        <begin position="190"/>
        <end position="209"/>
    </location>
</feature>
<keyword evidence="3" id="KW-1185">Reference proteome</keyword>
<feature type="transmembrane region" description="Helical" evidence="1">
    <location>
        <begin position="119"/>
        <end position="144"/>
    </location>
</feature>
<gene>
    <name evidence="2" type="ORF">PQ472_04000</name>
</gene>
<dbReference type="RefSeq" id="WP_274261569.1">
    <property type="nucleotide sequence ID" value="NZ_CP117884.1"/>
</dbReference>
<name>A0ABY7WTC4_9LACO</name>
<feature type="transmembrane region" description="Helical" evidence="1">
    <location>
        <begin position="40"/>
        <end position="58"/>
    </location>
</feature>
<evidence type="ECO:0000313" key="3">
    <source>
        <dbReference type="Proteomes" id="UP001220377"/>
    </source>
</evidence>
<evidence type="ECO:0000313" key="2">
    <source>
        <dbReference type="EMBL" id="WDF83413.1"/>
    </source>
</evidence>
<feature type="transmembrane region" description="Helical" evidence="1">
    <location>
        <begin position="79"/>
        <end position="99"/>
    </location>
</feature>
<evidence type="ECO:0000256" key="1">
    <source>
        <dbReference type="SAM" id="Phobius"/>
    </source>
</evidence>
<keyword evidence="1" id="KW-0472">Membrane</keyword>
<keyword evidence="1" id="KW-0812">Transmembrane</keyword>
<protein>
    <submittedName>
        <fullName evidence="2">Uncharacterized protein</fullName>
    </submittedName>
</protein>
<feature type="transmembrane region" description="Helical" evidence="1">
    <location>
        <begin position="156"/>
        <end position="184"/>
    </location>
</feature>